<dbReference type="InterPro" id="IPR010472">
    <property type="entry name" value="FH3_dom"/>
</dbReference>
<dbReference type="Gene3D" id="6.10.30.50">
    <property type="match status" value="1"/>
</dbReference>
<feature type="compositionally biased region" description="Pro residues" evidence="3">
    <location>
        <begin position="491"/>
        <end position="516"/>
    </location>
</feature>
<dbReference type="GO" id="GO:0005938">
    <property type="term" value="C:cell cortex"/>
    <property type="evidence" value="ECO:0007669"/>
    <property type="project" value="UniProtKB-ARBA"/>
</dbReference>
<dbReference type="PROSITE" id="PS51232">
    <property type="entry name" value="GBD_FH3"/>
    <property type="match status" value="1"/>
</dbReference>
<dbReference type="OrthoDB" id="1104827at2759"/>
<dbReference type="Gene3D" id="1.25.10.10">
    <property type="entry name" value="Leucine-rich Repeat Variant"/>
    <property type="match status" value="2"/>
</dbReference>
<dbReference type="Gene3D" id="1.20.58.630">
    <property type="match status" value="1"/>
</dbReference>
<evidence type="ECO:0000313" key="7">
    <source>
        <dbReference type="Proteomes" id="UP000605846"/>
    </source>
</evidence>
<feature type="compositionally biased region" description="Polar residues" evidence="3">
    <location>
        <begin position="464"/>
        <end position="477"/>
    </location>
</feature>
<dbReference type="SUPFAM" id="SSF48371">
    <property type="entry name" value="ARM repeat"/>
    <property type="match status" value="1"/>
</dbReference>
<organism evidence="6 7">
    <name type="scientific">Apophysomyces ossiformis</name>
    <dbReference type="NCBI Taxonomy" id="679940"/>
    <lineage>
        <taxon>Eukaryota</taxon>
        <taxon>Fungi</taxon>
        <taxon>Fungi incertae sedis</taxon>
        <taxon>Mucoromycota</taxon>
        <taxon>Mucoromycotina</taxon>
        <taxon>Mucoromycetes</taxon>
        <taxon>Mucorales</taxon>
        <taxon>Mucorineae</taxon>
        <taxon>Mucoraceae</taxon>
        <taxon>Apophysomyces</taxon>
    </lineage>
</organism>
<dbReference type="InterPro" id="IPR051661">
    <property type="entry name" value="Actin_filament_regulator"/>
</dbReference>
<dbReference type="Pfam" id="PF02181">
    <property type="entry name" value="FH2"/>
    <property type="match status" value="1"/>
</dbReference>
<evidence type="ECO:0000259" key="4">
    <source>
        <dbReference type="PROSITE" id="PS51232"/>
    </source>
</evidence>
<evidence type="ECO:0000256" key="2">
    <source>
        <dbReference type="SAM" id="Coils"/>
    </source>
</evidence>
<dbReference type="PROSITE" id="PS51444">
    <property type="entry name" value="FH2"/>
    <property type="match status" value="1"/>
</dbReference>
<gene>
    <name evidence="6" type="primary">DIAPH3</name>
    <name evidence="6" type="ORF">EC973_000839</name>
</gene>
<dbReference type="InterPro" id="IPR010473">
    <property type="entry name" value="GTPase-bd"/>
</dbReference>
<dbReference type="InterPro" id="IPR011989">
    <property type="entry name" value="ARM-like"/>
</dbReference>
<dbReference type="AlphaFoldDB" id="A0A8H7BKN2"/>
<dbReference type="Gene3D" id="1.20.58.2220">
    <property type="entry name" value="Formin, FH2 domain"/>
    <property type="match status" value="1"/>
</dbReference>
<reference evidence="6" key="1">
    <citation type="submission" date="2020-01" db="EMBL/GenBank/DDBJ databases">
        <title>Genome Sequencing of Three Apophysomyces-Like Fungal Strains Confirms a Novel Fungal Genus in the Mucoromycota with divergent Burkholderia-like Endosymbiotic Bacteria.</title>
        <authorList>
            <person name="Stajich J.E."/>
            <person name="Macias A.M."/>
            <person name="Carter-House D."/>
            <person name="Lovett B."/>
            <person name="Kasson L.R."/>
            <person name="Berry K."/>
            <person name="Grigoriev I."/>
            <person name="Chang Y."/>
            <person name="Spatafora J."/>
            <person name="Kasson M.T."/>
        </authorList>
    </citation>
    <scope>NUCLEOTIDE SEQUENCE</scope>
    <source>
        <strain evidence="6">NRRL A-21654</strain>
    </source>
</reference>
<dbReference type="SMART" id="SM01140">
    <property type="entry name" value="Drf_GBD"/>
    <property type="match status" value="1"/>
</dbReference>
<dbReference type="Pfam" id="PF06367">
    <property type="entry name" value="Drf_FH3"/>
    <property type="match status" value="1"/>
</dbReference>
<feature type="coiled-coil region" evidence="2">
    <location>
        <begin position="937"/>
        <end position="964"/>
    </location>
</feature>
<sequence>MVELFERLSRRPATTLPKKSRSRSRFSPELFSSNKGLSFETFNPSFLSRLSSTNDKGDKVLLDDDELDELFQELLERRGLLDENIKEEMMSWDASKKWLMIDQDRQVEHLTRRSSSILLMENSNELRSVKKSDMELALSDQTAPEYFIRALMQSGLRAVTPSITSNLQVSLRARPVDWVEKFIGLKGLHVLINSLAHINSQKDSRKLACELLIFLCHCEGHVYDHILEGFESLRSARDNLCIFDTWLKELGQLIEKDMLVQSFDAKNAKVTLANTSPLPGNFVKEYSLSNILLINALTNVPKDIHARVHIRQQFNASGIKRILRKLEKINYRFIDTQVDIYRISEQNDLNDILGDEETRYNQIVLDRRGYRNNFGELYGVTVGSLIQKFSDLDRLHKMETEASINREQLLKALAEKKRMEHELHQLLKKIQHSTTLQAKPLAQVPPPPYSSAHLQLSGRGNGSGTLSSCKNDINNATPSLSPCPSLAAVSPPSPASPPSPPPPPPPPPPAPPPPPSLMAKVAASSTDCISGPNIIPPVPKALTRKELRYYPEMKLKVLQWQKLNQGETENTVWCSPDTNDSQIEQVLYDAGVFEELQTTFPVAVNPTLPKQKSESKDIQSTITFLSKEKRRDIHIGILPRIKRYKSFQQVRASLLRFDRDLCNETFLHNLVAALPRQGKDLEAMRQYMNKSSKSDLTAFDVPEQFLLTMMSVYRYQERLHFMLFRVQFWERYDSLKTNMSTIIEVSNALIKSVSFRSLLHLLLLIGNYMNASSFQGGAYGIRIGSLNRIADVKASKQPSLTFMQVIVSIVRRHFPHLLMFLDDLQGAGKAAHIMASIGDIVQQYTEIRENMKKLDNELEMKWRSVKLEEGDLFLQIMEEYQAAATTKYKEIESLYIQMNEAWRSCMIFYAEDPKTKNAEEFFNIFAEFMVNWKQAAIAQDVRDLKALQEKKEKAEMMRKHANAEIIQEPIIDDLLNELKMDERLYRVRQRRERKRETTSCLFSSLEELSAENLLKLLQAE</sequence>
<dbReference type="InterPro" id="IPR014768">
    <property type="entry name" value="GBD/FH3_dom"/>
</dbReference>
<dbReference type="InterPro" id="IPR016024">
    <property type="entry name" value="ARM-type_fold"/>
</dbReference>
<dbReference type="Proteomes" id="UP000605846">
    <property type="component" value="Unassembled WGS sequence"/>
</dbReference>
<feature type="domain" description="FH2" evidence="5">
    <location>
        <begin position="545"/>
        <end position="958"/>
    </location>
</feature>
<evidence type="ECO:0000259" key="5">
    <source>
        <dbReference type="PROSITE" id="PS51444"/>
    </source>
</evidence>
<keyword evidence="2" id="KW-0175">Coiled coil</keyword>
<dbReference type="GO" id="GO:0051017">
    <property type="term" value="P:actin filament bundle assembly"/>
    <property type="evidence" value="ECO:0007669"/>
    <property type="project" value="TreeGrafter"/>
</dbReference>
<dbReference type="GO" id="GO:0043332">
    <property type="term" value="C:mating projection tip"/>
    <property type="evidence" value="ECO:0007669"/>
    <property type="project" value="TreeGrafter"/>
</dbReference>
<dbReference type="SMART" id="SM01139">
    <property type="entry name" value="Drf_FH3"/>
    <property type="match status" value="1"/>
</dbReference>
<dbReference type="InterPro" id="IPR042201">
    <property type="entry name" value="FH2_Formin_sf"/>
</dbReference>
<feature type="compositionally biased region" description="Low complexity" evidence="3">
    <location>
        <begin position="478"/>
        <end position="490"/>
    </location>
</feature>
<dbReference type="PANTHER" id="PTHR47102">
    <property type="entry name" value="PROTEIN BNI1"/>
    <property type="match status" value="1"/>
</dbReference>
<accession>A0A8H7BKN2</accession>
<dbReference type="GO" id="GO:0031267">
    <property type="term" value="F:small GTPase binding"/>
    <property type="evidence" value="ECO:0007669"/>
    <property type="project" value="InterPro"/>
</dbReference>
<dbReference type="SMART" id="SM00498">
    <property type="entry name" value="FH2"/>
    <property type="match status" value="1"/>
</dbReference>
<name>A0A8H7BKN2_9FUNG</name>
<comment type="caution">
    <text evidence="6">The sequence shown here is derived from an EMBL/GenBank/DDBJ whole genome shotgun (WGS) entry which is preliminary data.</text>
</comment>
<dbReference type="SUPFAM" id="SSF101447">
    <property type="entry name" value="Formin homology 2 domain (FH2 domain)"/>
    <property type="match status" value="1"/>
</dbReference>
<comment type="similarity">
    <text evidence="1">Belongs to the formin homology family. BNI1 subfamily.</text>
</comment>
<dbReference type="GO" id="GO:0015629">
    <property type="term" value="C:actin cytoskeleton"/>
    <property type="evidence" value="ECO:0007669"/>
    <property type="project" value="UniProtKB-ARBA"/>
</dbReference>
<dbReference type="GO" id="GO:0051016">
    <property type="term" value="P:barbed-end actin filament capping"/>
    <property type="evidence" value="ECO:0007669"/>
    <property type="project" value="TreeGrafter"/>
</dbReference>
<feature type="region of interest" description="Disordered" evidence="3">
    <location>
        <begin position="440"/>
        <end position="519"/>
    </location>
</feature>
<dbReference type="GO" id="GO:1903475">
    <property type="term" value="P:mitotic actomyosin contractile ring assembly"/>
    <property type="evidence" value="ECO:0007669"/>
    <property type="project" value="TreeGrafter"/>
</dbReference>
<feature type="domain" description="GBD/FH3" evidence="4">
    <location>
        <begin position="59"/>
        <end position="446"/>
    </location>
</feature>
<dbReference type="InterPro" id="IPR015425">
    <property type="entry name" value="FH2_Formin"/>
</dbReference>
<evidence type="ECO:0000256" key="3">
    <source>
        <dbReference type="SAM" id="MobiDB-lite"/>
    </source>
</evidence>
<dbReference type="GO" id="GO:0032153">
    <property type="term" value="C:cell division site"/>
    <property type="evidence" value="ECO:0007669"/>
    <property type="project" value="UniProtKB-ARBA"/>
</dbReference>
<evidence type="ECO:0000256" key="1">
    <source>
        <dbReference type="ARBA" id="ARBA00037935"/>
    </source>
</evidence>
<dbReference type="Pfam" id="PF06371">
    <property type="entry name" value="Drf_GBD"/>
    <property type="match status" value="1"/>
</dbReference>
<protein>
    <submittedName>
        <fullName evidence="6">Diaphanous</fullName>
    </submittedName>
</protein>
<evidence type="ECO:0000313" key="6">
    <source>
        <dbReference type="EMBL" id="KAF7724667.1"/>
    </source>
</evidence>
<keyword evidence="7" id="KW-1185">Reference proteome</keyword>
<dbReference type="PANTHER" id="PTHR47102:SF2">
    <property type="entry name" value="PROTEIN BNI1"/>
    <property type="match status" value="1"/>
</dbReference>
<proteinExistence type="inferred from homology"/>
<dbReference type="GO" id="GO:0003779">
    <property type="term" value="F:actin binding"/>
    <property type="evidence" value="ECO:0007669"/>
    <property type="project" value="InterPro"/>
</dbReference>
<dbReference type="EMBL" id="JABAYA010000114">
    <property type="protein sequence ID" value="KAF7724667.1"/>
    <property type="molecule type" value="Genomic_DNA"/>
</dbReference>